<evidence type="ECO:0000313" key="13">
    <source>
        <dbReference type="Proteomes" id="UP000242972"/>
    </source>
</evidence>
<feature type="binding site" evidence="7">
    <location>
        <begin position="59"/>
        <end position="63"/>
    </location>
    <ligand>
        <name>GTP</name>
        <dbReference type="ChEBI" id="CHEBI:37565"/>
    </ligand>
</feature>
<dbReference type="GO" id="GO:0000028">
    <property type="term" value="P:ribosomal small subunit assembly"/>
    <property type="evidence" value="ECO:0007669"/>
    <property type="project" value="TreeGrafter"/>
</dbReference>
<proteinExistence type="inferred from homology"/>
<dbReference type="GO" id="GO:0005886">
    <property type="term" value="C:plasma membrane"/>
    <property type="evidence" value="ECO:0007669"/>
    <property type="project" value="UniProtKB-SubCell"/>
</dbReference>
<dbReference type="InterPro" id="IPR009019">
    <property type="entry name" value="KH_sf_prok-type"/>
</dbReference>
<evidence type="ECO:0000256" key="8">
    <source>
        <dbReference type="PROSITE-ProRule" id="PRU01050"/>
    </source>
</evidence>
<evidence type="ECO:0000256" key="6">
    <source>
        <dbReference type="ARBA" id="ARBA00023136"/>
    </source>
</evidence>
<evidence type="ECO:0000256" key="3">
    <source>
        <dbReference type="ARBA" id="ARBA00022741"/>
    </source>
</evidence>
<evidence type="ECO:0000256" key="9">
    <source>
        <dbReference type="RuleBase" id="RU003761"/>
    </source>
</evidence>
<keyword evidence="3 7" id="KW-0547">Nucleotide-binding</keyword>
<dbReference type="Proteomes" id="UP000242972">
    <property type="component" value="Unassembled WGS sequence"/>
</dbReference>
<feature type="region of interest" description="G4" evidence="8">
    <location>
        <begin position="121"/>
        <end position="124"/>
    </location>
</feature>
<keyword evidence="7" id="KW-0963">Cytoplasm</keyword>
<dbReference type="InterPro" id="IPR015946">
    <property type="entry name" value="KH_dom-like_a/b"/>
</dbReference>
<evidence type="ECO:0000256" key="1">
    <source>
        <dbReference type="ARBA" id="ARBA00007921"/>
    </source>
</evidence>
<dbReference type="SUPFAM" id="SSF52540">
    <property type="entry name" value="P-loop containing nucleoside triphosphate hydrolases"/>
    <property type="match status" value="1"/>
</dbReference>
<keyword evidence="4 7" id="KW-0694">RNA-binding</keyword>
<dbReference type="EMBL" id="PXYW01000005">
    <property type="protein sequence ID" value="PSR34935.1"/>
    <property type="molecule type" value="Genomic_DNA"/>
</dbReference>
<evidence type="ECO:0000256" key="7">
    <source>
        <dbReference type="HAMAP-Rule" id="MF_00367"/>
    </source>
</evidence>
<feature type="region of interest" description="G3" evidence="8">
    <location>
        <begin position="59"/>
        <end position="62"/>
    </location>
</feature>
<evidence type="ECO:0000256" key="5">
    <source>
        <dbReference type="ARBA" id="ARBA00023134"/>
    </source>
</evidence>
<evidence type="ECO:0000256" key="2">
    <source>
        <dbReference type="ARBA" id="ARBA00020484"/>
    </source>
</evidence>
<feature type="domain" description="KH type-2" evidence="10">
    <location>
        <begin position="200"/>
        <end position="277"/>
    </location>
</feature>
<dbReference type="GO" id="GO:0070181">
    <property type="term" value="F:small ribosomal subunit rRNA binding"/>
    <property type="evidence" value="ECO:0007669"/>
    <property type="project" value="UniProtKB-UniRule"/>
</dbReference>
<comment type="similarity">
    <text evidence="1 7 8 9">Belongs to the TRAFAC class TrmE-Era-EngA-EngB-Septin-like GTPase superfamily. Era GTPase family.</text>
</comment>
<comment type="subcellular location">
    <subcellularLocation>
        <location evidence="7">Cytoplasm</location>
    </subcellularLocation>
    <subcellularLocation>
        <location evidence="7">Cell membrane</location>
        <topology evidence="7">Peripheral membrane protein</topology>
    </subcellularLocation>
</comment>
<dbReference type="GO" id="GO:0005829">
    <property type="term" value="C:cytosol"/>
    <property type="evidence" value="ECO:0007669"/>
    <property type="project" value="TreeGrafter"/>
</dbReference>
<dbReference type="InterPro" id="IPR004044">
    <property type="entry name" value="KH_dom_type_2"/>
</dbReference>
<comment type="function">
    <text evidence="7">An essential GTPase that binds both GDP and GTP, with rapid nucleotide exchange. Plays a role in 16S rRNA processing and 30S ribosomal subunit biogenesis and possibly also in cell cycle regulation and energy metabolism.</text>
</comment>
<evidence type="ECO:0000313" key="12">
    <source>
        <dbReference type="EMBL" id="PSR34935.1"/>
    </source>
</evidence>
<evidence type="ECO:0000259" key="10">
    <source>
        <dbReference type="PROSITE" id="PS50823"/>
    </source>
</evidence>
<dbReference type="NCBIfam" id="NF000908">
    <property type="entry name" value="PRK00089.1"/>
    <property type="match status" value="1"/>
</dbReference>
<dbReference type="Pfam" id="PF01926">
    <property type="entry name" value="MMR_HSR1"/>
    <property type="match status" value="1"/>
</dbReference>
<dbReference type="InterPro" id="IPR005225">
    <property type="entry name" value="Small_GTP-bd"/>
</dbReference>
<comment type="subunit">
    <text evidence="7">Monomer.</text>
</comment>
<feature type="domain" description="Era-type G" evidence="11">
    <location>
        <begin position="4"/>
        <end position="169"/>
    </location>
</feature>
<evidence type="ECO:0000256" key="4">
    <source>
        <dbReference type="ARBA" id="ARBA00022884"/>
    </source>
</evidence>
<feature type="region of interest" description="G5" evidence="8">
    <location>
        <begin position="148"/>
        <end position="150"/>
    </location>
</feature>
<protein>
    <recommendedName>
        <fullName evidence="2 7">GTPase Era</fullName>
    </recommendedName>
</protein>
<dbReference type="GO" id="GO:0003924">
    <property type="term" value="F:GTPase activity"/>
    <property type="evidence" value="ECO:0007669"/>
    <property type="project" value="UniProtKB-UniRule"/>
</dbReference>
<accession>A0A2T2XKC1</accession>
<dbReference type="CDD" id="cd22534">
    <property type="entry name" value="KH-II_Era"/>
    <property type="match status" value="1"/>
</dbReference>
<keyword evidence="6 7" id="KW-0472">Membrane</keyword>
<dbReference type="PANTHER" id="PTHR42698:SF1">
    <property type="entry name" value="GTPASE ERA, MITOCHONDRIAL"/>
    <property type="match status" value="1"/>
</dbReference>
<evidence type="ECO:0000259" key="11">
    <source>
        <dbReference type="PROSITE" id="PS51713"/>
    </source>
</evidence>
<feature type="binding site" evidence="7">
    <location>
        <begin position="12"/>
        <end position="19"/>
    </location>
    <ligand>
        <name>GTP</name>
        <dbReference type="ChEBI" id="CHEBI:37565"/>
    </ligand>
</feature>
<dbReference type="SUPFAM" id="SSF54814">
    <property type="entry name" value="Prokaryotic type KH domain (KH-domain type II)"/>
    <property type="match status" value="1"/>
</dbReference>
<dbReference type="GO" id="GO:0043024">
    <property type="term" value="F:ribosomal small subunit binding"/>
    <property type="evidence" value="ECO:0007669"/>
    <property type="project" value="TreeGrafter"/>
</dbReference>
<organism evidence="12 13">
    <name type="scientific">Sulfobacillus benefaciens</name>
    <dbReference type="NCBI Taxonomy" id="453960"/>
    <lineage>
        <taxon>Bacteria</taxon>
        <taxon>Bacillati</taxon>
        <taxon>Bacillota</taxon>
        <taxon>Clostridia</taxon>
        <taxon>Eubacteriales</taxon>
        <taxon>Clostridiales Family XVII. Incertae Sedis</taxon>
        <taxon>Sulfobacillus</taxon>
    </lineage>
</organism>
<dbReference type="NCBIfam" id="TIGR00436">
    <property type="entry name" value="era"/>
    <property type="match status" value="1"/>
</dbReference>
<dbReference type="CDD" id="cd04163">
    <property type="entry name" value="Era"/>
    <property type="match status" value="1"/>
</dbReference>
<keyword evidence="7" id="KW-0699">rRNA-binding</keyword>
<dbReference type="GO" id="GO:0005525">
    <property type="term" value="F:GTP binding"/>
    <property type="evidence" value="ECO:0007669"/>
    <property type="project" value="UniProtKB-UniRule"/>
</dbReference>
<dbReference type="PANTHER" id="PTHR42698">
    <property type="entry name" value="GTPASE ERA"/>
    <property type="match status" value="1"/>
</dbReference>
<keyword evidence="7" id="KW-0690">Ribosome biogenesis</keyword>
<dbReference type="Pfam" id="PF07650">
    <property type="entry name" value="KH_2"/>
    <property type="match status" value="1"/>
</dbReference>
<dbReference type="HAMAP" id="MF_00367">
    <property type="entry name" value="GTPase_Era"/>
    <property type="match status" value="1"/>
</dbReference>
<keyword evidence="7" id="KW-1003">Cell membrane</keyword>
<dbReference type="InterPro" id="IPR006073">
    <property type="entry name" value="GTP-bd"/>
</dbReference>
<keyword evidence="5 7" id="KW-0342">GTP-binding</keyword>
<dbReference type="NCBIfam" id="TIGR00231">
    <property type="entry name" value="small_GTP"/>
    <property type="match status" value="1"/>
</dbReference>
<comment type="caution">
    <text evidence="12">The sequence shown here is derived from an EMBL/GenBank/DDBJ whole genome shotgun (WGS) entry which is preliminary data.</text>
</comment>
<feature type="binding site" evidence="7">
    <location>
        <begin position="121"/>
        <end position="124"/>
    </location>
    <ligand>
        <name>GTP</name>
        <dbReference type="ChEBI" id="CHEBI:37565"/>
    </ligand>
</feature>
<reference evidence="12 13" key="1">
    <citation type="journal article" date="2014" name="BMC Genomics">
        <title>Comparison of environmental and isolate Sulfobacillus genomes reveals diverse carbon, sulfur, nitrogen, and hydrogen metabolisms.</title>
        <authorList>
            <person name="Justice N.B."/>
            <person name="Norman A."/>
            <person name="Brown C.T."/>
            <person name="Singh A."/>
            <person name="Thomas B.C."/>
            <person name="Banfield J.F."/>
        </authorList>
    </citation>
    <scope>NUCLEOTIDE SEQUENCE [LARGE SCALE GENOMIC DNA]</scope>
    <source>
        <strain evidence="12">AMDSBA4</strain>
    </source>
</reference>
<dbReference type="PROSITE" id="PS51713">
    <property type="entry name" value="G_ERA"/>
    <property type="match status" value="1"/>
</dbReference>
<feature type="region of interest" description="G2" evidence="8">
    <location>
        <begin position="38"/>
        <end position="42"/>
    </location>
</feature>
<dbReference type="PROSITE" id="PS50823">
    <property type="entry name" value="KH_TYPE_2"/>
    <property type="match status" value="1"/>
</dbReference>
<dbReference type="AlphaFoldDB" id="A0A2T2XKC1"/>
<sequence length="297" mass="33915">MSYRSGFVALVGRPNVGKSTLLNALLDRKIAITAAKPQTTRNRIQGILHRDNAQLILVDTPGVHKAHNLLGQRMVKTSKRAVGDVNLIWHIVDISKPPREEDQWVADMCQKTGIPTWLVGNKSDLVLNVAGREVPYLALMDYHRTFIVSAAKELGLQPLVDQAMAALPEGDPYFPPDMVTDQTEDFYIGEIIREKVLELTQDEIPHSLAVVVDEKAERPRQVMYIRATLFVERATQKAIVIGQHGQMLRQIGHESRRELEAYYDRRVFLDLWVKIRPHWRGQDQWLSRLGYQDPEKT</sequence>
<dbReference type="InterPro" id="IPR005662">
    <property type="entry name" value="GTPase_Era-like"/>
</dbReference>
<dbReference type="InterPro" id="IPR030388">
    <property type="entry name" value="G_ERA_dom"/>
</dbReference>
<feature type="region of interest" description="G1" evidence="8">
    <location>
        <begin position="12"/>
        <end position="19"/>
    </location>
</feature>
<gene>
    <name evidence="7" type="primary">era</name>
    <name evidence="12" type="ORF">C7B46_03205</name>
</gene>
<name>A0A2T2XKC1_9FIRM</name>
<dbReference type="Gene3D" id="3.40.50.300">
    <property type="entry name" value="P-loop containing nucleotide triphosphate hydrolases"/>
    <property type="match status" value="1"/>
</dbReference>
<dbReference type="Gene3D" id="3.30.300.20">
    <property type="match status" value="1"/>
</dbReference>
<dbReference type="InterPro" id="IPR027417">
    <property type="entry name" value="P-loop_NTPase"/>
</dbReference>